<gene>
    <name evidence="8" type="ORF">SAMN05216410_0838</name>
</gene>
<dbReference type="InterPro" id="IPR029056">
    <property type="entry name" value="Ribokinase-like"/>
</dbReference>
<keyword evidence="4 8" id="KW-0418">Kinase</keyword>
<dbReference type="PROSITE" id="PS00584">
    <property type="entry name" value="PFKB_KINASES_2"/>
    <property type="match status" value="1"/>
</dbReference>
<sequence>MILTVTPNPALDVTYYVDQIRLGEVNRVRTTTEMPGGKGVNVARVLVQLGTAATCLGFLGGDAGETLSRLLEPSGVAQAWLRTERPTRRTVAVVDAVETTLFNEAGPSVDAAAWDDLIALMSSLVSAGDVVVVSGSMPPGTPSTALPAMIAAAHTRGARTLVDTSGPSLLSAAEAGATLLKPNDVELLEATGATDVVAGARELLERGAASVVVSCGARGLIAMTRSDLSEHGWQVRPAEQLTGNPTGAGDAAVAALAQALVALAAPGATLAQTLPAHLADAVALSGAAVLSPTAGSVDLSAYARMRALITVEKRHDAC</sequence>
<dbReference type="GO" id="GO:0008443">
    <property type="term" value="F:phosphofructokinase activity"/>
    <property type="evidence" value="ECO:0007669"/>
    <property type="project" value="TreeGrafter"/>
</dbReference>
<accession>A0A1G6HB40</accession>
<dbReference type="Gene3D" id="3.40.1190.20">
    <property type="match status" value="1"/>
</dbReference>
<dbReference type="PANTHER" id="PTHR46566:SF5">
    <property type="entry name" value="1-PHOSPHOFRUCTOKINASE"/>
    <property type="match status" value="1"/>
</dbReference>
<dbReference type="STRING" id="1814289.SAMN05216410_0838"/>
<feature type="domain" description="Carbohydrate kinase PfkB" evidence="7">
    <location>
        <begin position="12"/>
        <end position="295"/>
    </location>
</feature>
<dbReference type="InterPro" id="IPR002173">
    <property type="entry name" value="Carboh/pur_kinase_PfkB_CS"/>
</dbReference>
<name>A0A1G6HB40_9MICO</name>
<evidence type="ECO:0000256" key="3">
    <source>
        <dbReference type="ARBA" id="ARBA00022741"/>
    </source>
</evidence>
<keyword evidence="5" id="KW-0067">ATP-binding</keyword>
<dbReference type="InterPro" id="IPR011611">
    <property type="entry name" value="PfkB_dom"/>
</dbReference>
<dbReference type="Pfam" id="PF00294">
    <property type="entry name" value="PfkB"/>
    <property type="match status" value="1"/>
</dbReference>
<evidence type="ECO:0000259" key="7">
    <source>
        <dbReference type="Pfam" id="PF00294"/>
    </source>
</evidence>
<dbReference type="Proteomes" id="UP000199039">
    <property type="component" value="Unassembled WGS sequence"/>
</dbReference>
<dbReference type="GO" id="GO:0005829">
    <property type="term" value="C:cytosol"/>
    <property type="evidence" value="ECO:0007669"/>
    <property type="project" value="TreeGrafter"/>
</dbReference>
<dbReference type="SUPFAM" id="SSF53613">
    <property type="entry name" value="Ribokinase-like"/>
    <property type="match status" value="1"/>
</dbReference>
<reference evidence="8 9" key="1">
    <citation type="submission" date="2016-09" db="EMBL/GenBank/DDBJ databases">
        <authorList>
            <person name="Capua I."/>
            <person name="De Benedictis P."/>
            <person name="Joannis T."/>
            <person name="Lombin L.H."/>
            <person name="Cattoli G."/>
        </authorList>
    </citation>
    <scope>NUCLEOTIDE SEQUENCE [LARGE SCALE GENOMIC DNA]</scope>
    <source>
        <strain evidence="8 9">ISLP-3</strain>
    </source>
</reference>
<dbReference type="PROSITE" id="PS00583">
    <property type="entry name" value="PFKB_KINASES_1"/>
    <property type="match status" value="1"/>
</dbReference>
<keyword evidence="3" id="KW-0547">Nucleotide-binding</keyword>
<evidence type="ECO:0000256" key="2">
    <source>
        <dbReference type="ARBA" id="ARBA00022679"/>
    </source>
</evidence>
<proteinExistence type="inferred from homology"/>
<dbReference type="NCBIfam" id="TIGR03168">
    <property type="entry name" value="1-PFK"/>
    <property type="match status" value="1"/>
</dbReference>
<dbReference type="EMBL" id="FMYH01000001">
    <property type="protein sequence ID" value="SDB90656.1"/>
    <property type="molecule type" value="Genomic_DNA"/>
</dbReference>
<evidence type="ECO:0000256" key="6">
    <source>
        <dbReference type="PIRNR" id="PIRNR000535"/>
    </source>
</evidence>
<keyword evidence="9" id="KW-1185">Reference proteome</keyword>
<dbReference type="PIRSF" id="PIRSF000535">
    <property type="entry name" value="1PFK/6PFK/LacC"/>
    <property type="match status" value="1"/>
</dbReference>
<dbReference type="InterPro" id="IPR017583">
    <property type="entry name" value="Tagatose/fructose_Pkinase"/>
</dbReference>
<protein>
    <submittedName>
        <fullName evidence="8">1-phosphofructokinase/tagatose 6-phosphate kinase</fullName>
    </submittedName>
</protein>
<dbReference type="AlphaFoldDB" id="A0A1G6HB40"/>
<evidence type="ECO:0000256" key="5">
    <source>
        <dbReference type="ARBA" id="ARBA00022840"/>
    </source>
</evidence>
<organism evidence="8 9">
    <name type="scientific">Sanguibacter gelidistatuariae</name>
    <dbReference type="NCBI Taxonomy" id="1814289"/>
    <lineage>
        <taxon>Bacteria</taxon>
        <taxon>Bacillati</taxon>
        <taxon>Actinomycetota</taxon>
        <taxon>Actinomycetes</taxon>
        <taxon>Micrococcales</taxon>
        <taxon>Sanguibacteraceae</taxon>
        <taxon>Sanguibacter</taxon>
    </lineage>
</organism>
<keyword evidence="2 6" id="KW-0808">Transferase</keyword>
<evidence type="ECO:0000256" key="1">
    <source>
        <dbReference type="ARBA" id="ARBA00010688"/>
    </source>
</evidence>
<comment type="similarity">
    <text evidence="1">Belongs to the carbohydrate kinase PfkB family.</text>
</comment>
<dbReference type="GO" id="GO:0005524">
    <property type="term" value="F:ATP binding"/>
    <property type="evidence" value="ECO:0007669"/>
    <property type="project" value="UniProtKB-KW"/>
</dbReference>
<dbReference type="OrthoDB" id="9801219at2"/>
<evidence type="ECO:0000256" key="4">
    <source>
        <dbReference type="ARBA" id="ARBA00022777"/>
    </source>
</evidence>
<evidence type="ECO:0000313" key="9">
    <source>
        <dbReference type="Proteomes" id="UP000199039"/>
    </source>
</evidence>
<dbReference type="RefSeq" id="WP_093181007.1">
    <property type="nucleotide sequence ID" value="NZ_FMYH01000001.1"/>
</dbReference>
<dbReference type="CDD" id="cd01164">
    <property type="entry name" value="FruK_PfkB_like"/>
    <property type="match status" value="1"/>
</dbReference>
<dbReference type="PANTHER" id="PTHR46566">
    <property type="entry name" value="1-PHOSPHOFRUCTOKINASE-RELATED"/>
    <property type="match status" value="1"/>
</dbReference>
<evidence type="ECO:0000313" key="8">
    <source>
        <dbReference type="EMBL" id="SDB90656.1"/>
    </source>
</evidence>